<dbReference type="Pfam" id="PF01490">
    <property type="entry name" value="Aa_trans"/>
    <property type="match status" value="1"/>
</dbReference>
<feature type="transmembrane region" description="Helical" evidence="9">
    <location>
        <begin position="270"/>
        <end position="287"/>
    </location>
</feature>
<feature type="transmembrane region" description="Helical" evidence="9">
    <location>
        <begin position="334"/>
        <end position="355"/>
    </location>
</feature>
<name>A0A1S4BEP2_TOBAC</name>
<evidence type="ECO:0000313" key="11">
    <source>
        <dbReference type="RefSeq" id="XP_016487282.1"/>
    </source>
</evidence>
<evidence type="ECO:0000313" key="14">
    <source>
        <dbReference type="RefSeq" id="XP_016487285.1"/>
    </source>
</evidence>
<comment type="similarity">
    <text evidence="7">Belongs to the amino acid/polyamine transporter 2 family. Amino acid/auxin permease (AAAP) (TC 2.A.18.5) subfamily.</text>
</comment>
<feature type="transmembrane region" description="Helical" evidence="9">
    <location>
        <begin position="473"/>
        <end position="496"/>
    </location>
</feature>
<dbReference type="RefSeq" id="XP_016487283.1">
    <property type="nucleotide sequence ID" value="XM_016631797.1"/>
</dbReference>
<comment type="subcellular location">
    <subcellularLocation>
        <location evidence="1">Membrane</location>
        <topology evidence="1">Multi-pass membrane protein</topology>
    </subcellularLocation>
</comment>
<dbReference type="OMA" id="FCVEFIN"/>
<evidence type="ECO:0000256" key="4">
    <source>
        <dbReference type="ARBA" id="ARBA00022970"/>
    </source>
</evidence>
<dbReference type="OrthoDB" id="655540at2759"/>
<dbReference type="GO" id="GO:0016020">
    <property type="term" value="C:membrane"/>
    <property type="evidence" value="ECO:0000318"/>
    <property type="project" value="GO_Central"/>
</dbReference>
<evidence type="ECO:0000256" key="7">
    <source>
        <dbReference type="ARBA" id="ARBA00049662"/>
    </source>
</evidence>
<feature type="compositionally biased region" description="Acidic residues" evidence="8">
    <location>
        <begin position="8"/>
        <end position="23"/>
    </location>
</feature>
<evidence type="ECO:0000256" key="6">
    <source>
        <dbReference type="ARBA" id="ARBA00023136"/>
    </source>
</evidence>
<keyword evidence="5 9" id="KW-1133">Transmembrane helix</keyword>
<evidence type="ECO:0000256" key="2">
    <source>
        <dbReference type="ARBA" id="ARBA00022448"/>
    </source>
</evidence>
<dbReference type="PaxDb" id="4097-A0A1S4BEP2"/>
<dbReference type="PANTHER" id="PTHR48017">
    <property type="entry name" value="OS05G0424000 PROTEIN-RELATED"/>
    <property type="match status" value="1"/>
</dbReference>
<feature type="transmembrane region" description="Helical" evidence="9">
    <location>
        <begin position="223"/>
        <end position="246"/>
    </location>
</feature>
<evidence type="ECO:0000256" key="9">
    <source>
        <dbReference type="SAM" id="Phobius"/>
    </source>
</evidence>
<feature type="transmembrane region" description="Helical" evidence="9">
    <location>
        <begin position="444"/>
        <end position="467"/>
    </location>
</feature>
<evidence type="ECO:0000256" key="5">
    <source>
        <dbReference type="ARBA" id="ARBA00022989"/>
    </source>
</evidence>
<feature type="compositionally biased region" description="Acidic residues" evidence="8">
    <location>
        <begin position="31"/>
        <end position="42"/>
    </location>
</feature>
<evidence type="ECO:0000256" key="1">
    <source>
        <dbReference type="ARBA" id="ARBA00004141"/>
    </source>
</evidence>
<reference evidence="11 12" key="1">
    <citation type="submission" date="2025-04" db="UniProtKB">
        <authorList>
            <consortium name="RefSeq"/>
        </authorList>
    </citation>
    <scope>IDENTIFICATION</scope>
</reference>
<protein>
    <submittedName>
        <fullName evidence="11 12">Vacuolar amino acid transporter 1 isoform X1</fullName>
    </submittedName>
</protein>
<dbReference type="RefSeq" id="XP_016487285.1">
    <property type="nucleotide sequence ID" value="XM_016631799.1"/>
</dbReference>
<evidence type="ECO:0000256" key="3">
    <source>
        <dbReference type="ARBA" id="ARBA00022692"/>
    </source>
</evidence>
<dbReference type="RefSeq" id="XP_016487282.1">
    <property type="nucleotide sequence ID" value="XM_016631796.1"/>
</dbReference>
<dbReference type="KEGG" id="nta:107807431"/>
<feature type="domain" description="Amino acid transporter transmembrane" evidence="10">
    <location>
        <begin position="148"/>
        <end position="529"/>
    </location>
</feature>
<proteinExistence type="inferred from homology"/>
<feature type="transmembrane region" description="Helical" evidence="9">
    <location>
        <begin position="508"/>
        <end position="530"/>
    </location>
</feature>
<gene>
    <name evidence="11 12 13 14 15 16" type="primary">LOC107807431</name>
</gene>
<feature type="region of interest" description="Disordered" evidence="8">
    <location>
        <begin position="1"/>
        <end position="57"/>
    </location>
</feature>
<feature type="transmembrane region" description="Helical" evidence="9">
    <location>
        <begin position="411"/>
        <end position="432"/>
    </location>
</feature>
<accession>A0A1S4BEP2</accession>
<evidence type="ECO:0000256" key="8">
    <source>
        <dbReference type="SAM" id="MobiDB-lite"/>
    </source>
</evidence>
<feature type="transmembrane region" description="Helical" evidence="9">
    <location>
        <begin position="179"/>
        <end position="203"/>
    </location>
</feature>
<dbReference type="GO" id="GO:0003333">
    <property type="term" value="P:amino acid transmembrane transport"/>
    <property type="evidence" value="ECO:0000318"/>
    <property type="project" value="GO_Central"/>
</dbReference>
<dbReference type="InterPro" id="IPR013057">
    <property type="entry name" value="AA_transpt_TM"/>
</dbReference>
<feature type="transmembrane region" description="Helical" evidence="9">
    <location>
        <begin position="294"/>
        <end position="314"/>
    </location>
</feature>
<evidence type="ECO:0000313" key="13">
    <source>
        <dbReference type="RefSeq" id="XP_016487284.1"/>
    </source>
</evidence>
<dbReference type="RefSeq" id="XP_016487286.1">
    <property type="nucleotide sequence ID" value="XM_016631800.1"/>
</dbReference>
<evidence type="ECO:0000313" key="12">
    <source>
        <dbReference type="RefSeq" id="XP_016487283.1"/>
    </source>
</evidence>
<dbReference type="STRING" id="4097.A0A1S4BEP2"/>
<evidence type="ECO:0000313" key="15">
    <source>
        <dbReference type="RefSeq" id="XP_016487286.1"/>
    </source>
</evidence>
<evidence type="ECO:0000313" key="16">
    <source>
        <dbReference type="RefSeq" id="XP_016487287.1"/>
    </source>
</evidence>
<dbReference type="FunFam" id="1.20.1740.10:FF:000047">
    <property type="entry name" value="Amino acid transporter AVT1A"/>
    <property type="match status" value="1"/>
</dbReference>
<dbReference type="GO" id="GO:0015171">
    <property type="term" value="F:amino acid transmembrane transporter activity"/>
    <property type="evidence" value="ECO:0000318"/>
    <property type="project" value="GO_Central"/>
</dbReference>
<sequence length="537" mass="59064">MARNKDGENEEDEFFLEESDENLEAGHINTEEDMTEDDEHEEGEGRPSRSSSFVSQQWPQSVRESMDVYTIAASPNFGSFQRVASFKFSTSDISSQNNLVWSVKTPLLSIDGKSHQKSDLDVPWRSQVSWPEKVSSHIITGELPISHGCSLVQTIFNGTNVMAGVGLLSTPYTVKQAGWASMAVLVLFALVCCYTACLMRYCFESKEGITSFPDMGEAAFGKYGRILVSIILYMELYSSCVEFIILEGDNLTRLYPGAHINLFGSRLDSMHLFAIISVLIILPTVWLKDLRLISYLSVGGLISTALVVVCLLLLGTVDQIGFRQTAPVVNWSGIPFAIGVYGYCYSGHSVFPNIYQSMADKTKFTTAVIVCFTLCILLYGGAAIMGFLMFGQSTHSQITLNLPKHAFVSNVALWTTVVTPVTKYSLLLNPLARSIEELLPAALATSYWFFIVLRTALVISTLCVAFLLPFFGIVMALIGSLFSVLMAVIIPTLCFLKILGNKATNNQIILSVAIVLLGIVSAFMGTYTSLSRLAEEY</sequence>
<feature type="transmembrane region" description="Helical" evidence="9">
    <location>
        <begin position="367"/>
        <end position="391"/>
    </location>
</feature>
<keyword evidence="4" id="KW-0029">Amino-acid transport</keyword>
<evidence type="ECO:0000259" key="10">
    <source>
        <dbReference type="Pfam" id="PF01490"/>
    </source>
</evidence>
<keyword evidence="3 9" id="KW-0812">Transmembrane</keyword>
<keyword evidence="2" id="KW-0813">Transport</keyword>
<dbReference type="AlphaFoldDB" id="A0A1S4BEP2"/>
<dbReference type="RefSeq" id="XP_016487287.1">
    <property type="nucleotide sequence ID" value="XM_016631801.1"/>
</dbReference>
<dbReference type="RefSeq" id="XP_016487284.1">
    <property type="nucleotide sequence ID" value="XM_016631798.1"/>
</dbReference>
<organism evidence="15">
    <name type="scientific">Nicotiana tabacum</name>
    <name type="common">Common tobacco</name>
    <dbReference type="NCBI Taxonomy" id="4097"/>
    <lineage>
        <taxon>Eukaryota</taxon>
        <taxon>Viridiplantae</taxon>
        <taxon>Streptophyta</taxon>
        <taxon>Embryophyta</taxon>
        <taxon>Tracheophyta</taxon>
        <taxon>Spermatophyta</taxon>
        <taxon>Magnoliopsida</taxon>
        <taxon>eudicotyledons</taxon>
        <taxon>Gunneridae</taxon>
        <taxon>Pentapetalae</taxon>
        <taxon>asterids</taxon>
        <taxon>lamiids</taxon>
        <taxon>Solanales</taxon>
        <taxon>Solanaceae</taxon>
        <taxon>Nicotianoideae</taxon>
        <taxon>Nicotianeae</taxon>
        <taxon>Nicotiana</taxon>
    </lineage>
</organism>
<keyword evidence="6 9" id="KW-0472">Membrane</keyword>